<dbReference type="EMBL" id="JBJUVG010000009">
    <property type="protein sequence ID" value="MFM9414072.1"/>
    <property type="molecule type" value="Genomic_DNA"/>
</dbReference>
<dbReference type="InterPro" id="IPR016099">
    <property type="entry name" value="Prismane-like_a/b-sand"/>
</dbReference>
<dbReference type="InterPro" id="IPR010048">
    <property type="entry name" value="Hydroxylam_reduct"/>
</dbReference>
<evidence type="ECO:0000256" key="7">
    <source>
        <dbReference type="HAMAP-Rule" id="MF_00069"/>
    </source>
</evidence>
<dbReference type="NCBIfam" id="TIGR01703">
    <property type="entry name" value="hybrid_clust"/>
    <property type="match status" value="1"/>
</dbReference>
<feature type="binding site" description="via persulfide group" evidence="7">
    <location>
        <position position="381"/>
    </location>
    <ligand>
        <name>hybrid [4Fe-2O-2S] cluster</name>
        <dbReference type="ChEBI" id="CHEBI:60519"/>
    </ligand>
</feature>
<comment type="similarity">
    <text evidence="7">Belongs to the HCP family.</text>
</comment>
<organism evidence="8 9">
    <name type="scientific">Peptococcus simiae</name>
    <dbReference type="NCBI Taxonomy" id="1643805"/>
    <lineage>
        <taxon>Bacteria</taxon>
        <taxon>Bacillati</taxon>
        <taxon>Bacillota</taxon>
        <taxon>Clostridia</taxon>
        <taxon>Eubacteriales</taxon>
        <taxon>Peptococcaceae</taxon>
        <taxon>Peptococcus</taxon>
    </lineage>
</organism>
<dbReference type="RefSeq" id="WP_408977686.1">
    <property type="nucleotide sequence ID" value="NZ_JBJUVG010000009.1"/>
</dbReference>
<dbReference type="PANTHER" id="PTHR30109:SF0">
    <property type="entry name" value="HYDROXYLAMINE REDUCTASE"/>
    <property type="match status" value="1"/>
</dbReference>
<dbReference type="Gene3D" id="3.40.50.2030">
    <property type="match status" value="2"/>
</dbReference>
<reference evidence="8 9" key="1">
    <citation type="journal article" date="2016" name="Int. J. Syst. Evol. Microbiol.">
        <title>Peptococcus simiae sp. nov., isolated from rhesus macaque faeces and emended description of the genus Peptococcus.</title>
        <authorList>
            <person name="Shkoporov A.N."/>
            <person name="Efimov B.A."/>
            <person name="Kondova I."/>
            <person name="Ouwerling B."/>
            <person name="Chaplin A.V."/>
            <person name="Shcherbakova V.A."/>
            <person name="Langermans J.A.M."/>
        </authorList>
    </citation>
    <scope>NUCLEOTIDE SEQUENCE [LARGE SCALE GENOMIC DNA]</scope>
    <source>
        <strain evidence="8 9">M108</strain>
    </source>
</reference>
<feature type="binding site" evidence="7">
    <location>
        <position position="215"/>
    </location>
    <ligand>
        <name>hybrid [4Fe-2O-2S] cluster</name>
        <dbReference type="ChEBI" id="CHEBI:60519"/>
    </ligand>
</feature>
<feature type="binding site" evidence="7">
    <location>
        <position position="283"/>
    </location>
    <ligand>
        <name>hybrid [4Fe-2O-2S] cluster</name>
        <dbReference type="ChEBI" id="CHEBI:60519"/>
    </ligand>
</feature>
<feature type="binding site" evidence="7">
    <location>
        <position position="409"/>
    </location>
    <ligand>
        <name>hybrid [4Fe-2O-2S] cluster</name>
        <dbReference type="ChEBI" id="CHEBI:60519"/>
    </ligand>
</feature>
<evidence type="ECO:0000256" key="3">
    <source>
        <dbReference type="ARBA" id="ARBA00022723"/>
    </source>
</evidence>
<dbReference type="Gene3D" id="1.20.1270.20">
    <property type="match status" value="2"/>
</dbReference>
<dbReference type="Pfam" id="PF03063">
    <property type="entry name" value="Prismane"/>
    <property type="match status" value="1"/>
</dbReference>
<evidence type="ECO:0000256" key="6">
    <source>
        <dbReference type="ARBA" id="ARBA00023014"/>
    </source>
</evidence>
<dbReference type="SUPFAM" id="SSF56821">
    <property type="entry name" value="Prismane protein-like"/>
    <property type="match status" value="1"/>
</dbReference>
<feature type="binding site" evidence="7">
    <location>
        <position position="25"/>
    </location>
    <ligand>
        <name>[4Fe-4S] cluster</name>
        <dbReference type="ChEBI" id="CHEBI:49883"/>
    </ligand>
</feature>
<dbReference type="InterPro" id="IPR011254">
    <property type="entry name" value="Prismane-like_sf"/>
</dbReference>
<keyword evidence="1 7" id="KW-0004">4Fe-4S</keyword>
<evidence type="ECO:0000256" key="5">
    <source>
        <dbReference type="ARBA" id="ARBA00023004"/>
    </source>
</evidence>
<keyword evidence="5 7" id="KW-0408">Iron</keyword>
<feature type="binding site" evidence="7">
    <location>
        <position position="7"/>
    </location>
    <ligand>
        <name>[4Fe-4S] cluster</name>
        <dbReference type="ChEBI" id="CHEBI:49883"/>
    </ligand>
</feature>
<dbReference type="Proteomes" id="UP001631949">
    <property type="component" value="Unassembled WGS sequence"/>
</dbReference>
<dbReference type="NCBIfam" id="NF003658">
    <property type="entry name" value="PRK05290.1"/>
    <property type="match status" value="1"/>
</dbReference>
<evidence type="ECO:0000256" key="2">
    <source>
        <dbReference type="ARBA" id="ARBA00022490"/>
    </source>
</evidence>
<keyword evidence="2 7" id="KW-0963">Cytoplasm</keyword>
<comment type="cofactor">
    <cofactor evidence="7">
        <name>[4Fe-4S] cluster</name>
        <dbReference type="ChEBI" id="CHEBI:49883"/>
    </cofactor>
    <text evidence="7">Binds 1 [4Fe-4S] cluster.</text>
</comment>
<dbReference type="InterPro" id="IPR016100">
    <property type="entry name" value="Prismane_a-bundle"/>
</dbReference>
<keyword evidence="6 7" id="KW-0411">Iron-sulfur</keyword>
<comment type="caution">
    <text evidence="8">The sequence shown here is derived from an EMBL/GenBank/DDBJ whole genome shotgun (WGS) entry which is preliminary data.</text>
</comment>
<dbReference type="GO" id="GO:0050418">
    <property type="term" value="F:hydroxylamine reductase activity"/>
    <property type="evidence" value="ECO:0007669"/>
    <property type="project" value="UniProtKB-EC"/>
</dbReference>
<sequence>MEEKMFCFQCEQTAGGTGCSQAGVCGKSPAVALAQDETVVALIRLARAALRQGPVSKETGRLLIEGLFLTVTNVNFDEADIRRYNALYQEAGDALGAGAADDLSPQTLFHGDRDIVSLRSTLLFGLKGMAAYADHARVLGYEDPAIYQGCAAFLAALVEDHTVADWLGLLMDFGHLNLKTMGLLDQANTESYGRPTPTTVSTHIAPGPFIVVTGHDLLDLKMLLDQTEGTGVAVYTHGEMLPAHGYPELAKYDQLKGHFGTAWNNQQAEFDNIPGALLYTTNCLMPPRPSYKDALFTTGLVAWPDLPHIAADAEGHKDFSAVIAKAKALGGYDQGQEKTGANGGHTMTTGFARDAVLAHAGTVVEAVKAGDLRHIFLVGGCDGAKPGRSYYTDFVKATPADSLVLTLACGKFRFNDLDLGTLGGLPRLMDMGQCNDAYSAIQVAVALAEAFDCGVNDLPLTLVLSWYEQKAVCILLTLLALGIKNIYVGPSLPAFFSDTVLQTLVETFDLHPTGQAEEDLAAILGA</sequence>
<comment type="cofactor">
    <cofactor evidence="7">
        <name>hybrid [4Fe-2O-2S] cluster</name>
        <dbReference type="ChEBI" id="CHEBI:60519"/>
    </cofactor>
    <text evidence="7">Binds 1 hybrid [4Fe-2O-2S] cluster.</text>
</comment>
<protein>
    <recommendedName>
        <fullName evidence="7">Hydroxylamine reductase</fullName>
        <ecNumber evidence="7">1.7.99.1</ecNumber>
    </recommendedName>
    <alternativeName>
        <fullName evidence="7">Hybrid-cluster protein</fullName>
        <shortName evidence="7">HCP</shortName>
    </alternativeName>
    <alternativeName>
        <fullName evidence="7">Prismane protein</fullName>
    </alternativeName>
</protein>
<feature type="binding site" evidence="7">
    <location>
        <position position="19"/>
    </location>
    <ligand>
        <name>[4Fe-4S] cluster</name>
        <dbReference type="ChEBI" id="CHEBI:49883"/>
    </ligand>
</feature>
<dbReference type="PANTHER" id="PTHR30109">
    <property type="entry name" value="HYDROXYLAMINE REDUCTASE"/>
    <property type="match status" value="1"/>
</dbReference>
<evidence type="ECO:0000313" key="8">
    <source>
        <dbReference type="EMBL" id="MFM9414072.1"/>
    </source>
</evidence>
<comment type="function">
    <text evidence="7">Catalyzes the reduction of hydroxylamine to form NH(3) and H(2)O.</text>
</comment>
<feature type="binding site" evidence="7">
    <location>
        <position position="468"/>
    </location>
    <ligand>
        <name>hybrid [4Fe-2O-2S] cluster</name>
        <dbReference type="ChEBI" id="CHEBI:60519"/>
    </ligand>
</feature>
<gene>
    <name evidence="7 8" type="primary">hcp</name>
    <name evidence="8" type="synonym">priS</name>
    <name evidence="8" type="ORF">ACKQTC_06805</name>
</gene>
<accession>A0ABW9GZN1</accession>
<dbReference type="InterPro" id="IPR004137">
    <property type="entry name" value="HCP/CODH"/>
</dbReference>
<dbReference type="EC" id="1.7.99.1" evidence="7"/>
<name>A0ABW9GZN1_9FIRM</name>
<comment type="subcellular location">
    <subcellularLocation>
        <location evidence="7">Cytoplasm</location>
    </subcellularLocation>
</comment>
<evidence type="ECO:0000256" key="1">
    <source>
        <dbReference type="ARBA" id="ARBA00022485"/>
    </source>
</evidence>
<dbReference type="HAMAP" id="MF_00069">
    <property type="entry name" value="Hydroxylam_reduct"/>
    <property type="match status" value="1"/>
</dbReference>
<comment type="catalytic activity">
    <reaction evidence="7">
        <text>A + NH4(+) + H2O = hydroxylamine + AH2 + H(+)</text>
        <dbReference type="Rhea" id="RHEA:22052"/>
        <dbReference type="ChEBI" id="CHEBI:13193"/>
        <dbReference type="ChEBI" id="CHEBI:15377"/>
        <dbReference type="ChEBI" id="CHEBI:15378"/>
        <dbReference type="ChEBI" id="CHEBI:15429"/>
        <dbReference type="ChEBI" id="CHEBI:17499"/>
        <dbReference type="ChEBI" id="CHEBI:28938"/>
        <dbReference type="EC" id="1.7.99.1"/>
    </reaction>
</comment>
<evidence type="ECO:0000256" key="4">
    <source>
        <dbReference type="ARBA" id="ARBA00023002"/>
    </source>
</evidence>
<keyword evidence="4 7" id="KW-0560">Oxidoreductase</keyword>
<feature type="binding site" evidence="7">
    <location>
        <position position="470"/>
    </location>
    <ligand>
        <name>hybrid [4Fe-2O-2S] cluster</name>
        <dbReference type="ChEBI" id="CHEBI:60519"/>
    </ligand>
</feature>
<dbReference type="PIRSF" id="PIRSF000076">
    <property type="entry name" value="HCP"/>
    <property type="match status" value="1"/>
</dbReference>
<keyword evidence="9" id="KW-1185">Reference proteome</keyword>
<proteinExistence type="inferred from homology"/>
<feature type="binding site" evidence="7">
    <location>
        <position position="239"/>
    </location>
    <ligand>
        <name>hybrid [4Fe-2O-2S] cluster</name>
        <dbReference type="ChEBI" id="CHEBI:60519"/>
    </ligand>
</feature>
<feature type="binding site" evidence="7">
    <location>
        <position position="434"/>
    </location>
    <ligand>
        <name>hybrid [4Fe-2O-2S] cluster</name>
        <dbReference type="ChEBI" id="CHEBI:60519"/>
    </ligand>
</feature>
<feature type="modified residue" description="Cysteine persulfide" evidence="7">
    <location>
        <position position="381"/>
    </location>
</feature>
<feature type="binding site" evidence="7">
    <location>
        <position position="10"/>
    </location>
    <ligand>
        <name>[4Fe-4S] cluster</name>
        <dbReference type="ChEBI" id="CHEBI:49883"/>
    </ligand>
</feature>
<evidence type="ECO:0000313" key="9">
    <source>
        <dbReference type="Proteomes" id="UP001631949"/>
    </source>
</evidence>
<keyword evidence="3 7" id="KW-0479">Metal-binding</keyword>